<evidence type="ECO:0000256" key="1">
    <source>
        <dbReference type="SAM" id="SignalP"/>
    </source>
</evidence>
<evidence type="ECO:0000313" key="3">
    <source>
        <dbReference type="Proteomes" id="UP000324705"/>
    </source>
</evidence>
<accession>A0A9R1PYF0</accession>
<reference evidence="2 3" key="1">
    <citation type="submission" date="2017-09" db="EMBL/GenBank/DDBJ databases">
        <authorList>
            <consortium name="International Durum Wheat Genome Sequencing Consortium (IDWGSC)"/>
            <person name="Milanesi L."/>
        </authorList>
    </citation>
    <scope>NUCLEOTIDE SEQUENCE [LARGE SCALE GENOMIC DNA]</scope>
    <source>
        <strain evidence="3">cv. Svevo</strain>
    </source>
</reference>
<dbReference type="Gramene" id="TRITD2Bv1G222380.1">
    <property type="protein sequence ID" value="TRITD2Bv1G222380.1"/>
    <property type="gene ID" value="TRITD2Bv1G222380"/>
</dbReference>
<organism evidence="2 3">
    <name type="scientific">Triticum turgidum subsp. durum</name>
    <name type="common">Durum wheat</name>
    <name type="synonym">Triticum durum</name>
    <dbReference type="NCBI Taxonomy" id="4567"/>
    <lineage>
        <taxon>Eukaryota</taxon>
        <taxon>Viridiplantae</taxon>
        <taxon>Streptophyta</taxon>
        <taxon>Embryophyta</taxon>
        <taxon>Tracheophyta</taxon>
        <taxon>Spermatophyta</taxon>
        <taxon>Magnoliopsida</taxon>
        <taxon>Liliopsida</taxon>
        <taxon>Poales</taxon>
        <taxon>Poaceae</taxon>
        <taxon>BOP clade</taxon>
        <taxon>Pooideae</taxon>
        <taxon>Triticodae</taxon>
        <taxon>Triticeae</taxon>
        <taxon>Triticinae</taxon>
        <taxon>Triticum</taxon>
    </lineage>
</organism>
<feature type="chain" id="PRO_5040330703" evidence="1">
    <location>
        <begin position="21"/>
        <end position="99"/>
    </location>
</feature>
<proteinExistence type="predicted"/>
<protein>
    <submittedName>
        <fullName evidence="2">Uncharacterized protein</fullName>
    </submittedName>
</protein>
<sequence length="99" mass="9655">MAKRLAVALLLVLLLASSDAGELNGKHGAGSAVGEMKAPSLLAGGSPALDGGLPGAVDGLAAGLGLPGAPPIVGVLIPGSLPFENPAPTSLHDHLWFMC</sequence>
<dbReference type="Proteomes" id="UP000324705">
    <property type="component" value="Chromosome 2B"/>
</dbReference>
<name>A0A9R1PYF0_TRITD</name>
<dbReference type="EMBL" id="LT934114">
    <property type="protein sequence ID" value="VAH51930.1"/>
    <property type="molecule type" value="Genomic_DNA"/>
</dbReference>
<evidence type="ECO:0000313" key="2">
    <source>
        <dbReference type="EMBL" id="VAH51930.1"/>
    </source>
</evidence>
<gene>
    <name evidence="2" type="ORF">TRITD_2Bv1G222380</name>
</gene>
<keyword evidence="1" id="KW-0732">Signal</keyword>
<dbReference type="AlphaFoldDB" id="A0A9R1PYF0"/>
<keyword evidence="3" id="KW-1185">Reference proteome</keyword>
<feature type="signal peptide" evidence="1">
    <location>
        <begin position="1"/>
        <end position="20"/>
    </location>
</feature>